<proteinExistence type="predicted"/>
<evidence type="ECO:0000313" key="1">
    <source>
        <dbReference type="EMBL" id="MBB6647740.1"/>
    </source>
</evidence>
<accession>A0A7J9SLB2</accession>
<organism evidence="1 2">
    <name type="scientific">Halobellus ruber</name>
    <dbReference type="NCBI Taxonomy" id="2761102"/>
    <lineage>
        <taxon>Archaea</taxon>
        <taxon>Methanobacteriati</taxon>
        <taxon>Methanobacteriota</taxon>
        <taxon>Stenosarchaea group</taxon>
        <taxon>Halobacteria</taxon>
        <taxon>Halobacteriales</taxon>
        <taxon>Haloferacaceae</taxon>
        <taxon>Halobellus</taxon>
    </lineage>
</organism>
<dbReference type="Proteomes" id="UP000546257">
    <property type="component" value="Unassembled WGS sequence"/>
</dbReference>
<dbReference type="EMBL" id="JACKXD010000007">
    <property type="protein sequence ID" value="MBB6647740.1"/>
    <property type="molecule type" value="Genomic_DNA"/>
</dbReference>
<evidence type="ECO:0000313" key="2">
    <source>
        <dbReference type="Proteomes" id="UP000546257"/>
    </source>
</evidence>
<dbReference type="PROSITE" id="PS00675">
    <property type="entry name" value="SIGMA54_INTERACT_1"/>
    <property type="match status" value="1"/>
</dbReference>
<dbReference type="InterPro" id="IPR025662">
    <property type="entry name" value="Sigma_54_int_dom_ATP-bd_1"/>
</dbReference>
<dbReference type="InterPro" id="IPR027417">
    <property type="entry name" value="P-loop_NTPase"/>
</dbReference>
<dbReference type="AlphaFoldDB" id="A0A7J9SLB2"/>
<reference evidence="1 2" key="1">
    <citation type="submission" date="2020-08" db="EMBL/GenBank/DDBJ databases">
        <authorList>
            <person name="Seo M.-J."/>
        </authorList>
    </citation>
    <scope>NUCLEOTIDE SEQUENCE [LARGE SCALE GENOMIC DNA]</scope>
    <source>
        <strain evidence="1 2">MBLA0160</strain>
    </source>
</reference>
<protein>
    <submittedName>
        <fullName evidence="1">S-layer protein</fullName>
    </submittedName>
</protein>
<name>A0A7J9SLB2_9EURY</name>
<dbReference type="RefSeq" id="WP_185194120.1">
    <property type="nucleotide sequence ID" value="NZ_JACKXD010000007.1"/>
</dbReference>
<keyword evidence="2" id="KW-1185">Reference proteome</keyword>
<gene>
    <name evidence="1" type="ORF">H5V44_15860</name>
</gene>
<comment type="caution">
    <text evidence="1">The sequence shown here is derived from an EMBL/GenBank/DDBJ whole genome shotgun (WGS) entry which is preliminary data.</text>
</comment>
<sequence>MTRMSVDWDDEIVRRYLTPESHQKSRPEFERTHIDINKIKSEYLFPHPTNDEFVTQEEFRDAILKSNVRDDNRIFILRGETGSGKSQLCQWLEYQIGRSNDTGEDETHIALHVSRSQTRIEDIVDILTEPIDMDIQVGNVEDLNPGKVADAMIANLDAYAPTVFQELSEDEVHDLIEDRSGTDLRGILTENIEAYQEAVAGDGDDEIPDLIDDDDYRDLALSAFNRTTGKDTIYPSLLGFLHDELSSKLNVGNFQEKLERISDEYVEAGLRPVLICEDLTTFSVLKEQLLDHIFQLDSGHYDVVLGWTTGWEKDSLDKALGTSENTYTYMKDRAEGYLSTTDETGQAYFLTEDVTVELARKYVSVIREESNETLDIGIDEDDFDGLYPFNAEFVRRAYEHLVQDGNERRTPRLLLIRIIRECLTSRAPPFESIDGNPYVKQFPTPVSLDLPADVQNLAKWYGIPTAEQNIELPRGIFEIFDVTVPDGVLADDDPVVLGGKGGGPQREFRLEQVGGTIEPGATISIETTLNGRPEADADIELDGGSVGFTDDDGRYDLVLPNEEGEVTITARKADLSDSQTFSVGTDSLNLSPNPSRPDEGEEVTITARFNGEPISDVPLYKDDEQAGKTDADGQLTVVADKTPEMTIRGEIDGVEDEVTVQVLTAGGNYPVEVTVTPDEVDQQRFEYEQWLKTGDEYPSSDTLREGAVTVLEKWHDPTRLANANASATGVAGIYYARGSETPVSIQSVNERQGLSIELPFGTEHNDIYEPLLWCGLSENDALPSEEQYELNYDLLRGWVDDNVAEFRSAMRDDIESCLPDDWTIEQFIIVAQYLLHNASRGTTELSRQLVFEEFETSEEYANPVRERFADSHAYRESYNNLTKSSSHPSDLAEGFFKLKENFVDEQRLSDAYGVVKANLETYVTEAMYIDDDLADAYRIGNYRSDATIRLNSLLKRVREYAQELNSLGGDDVEHIIEAVDQIDTWFDESHNVPQLRELYEDLYEAVGTLDVNIKERWEKQKERLETGDEIRFAAFQSDIETFRSVQSATGPELLELLHRFEESRNERVEWEIYEAIDEMITAAEGVEVPDTTYVLEEEVKRSDEMTKLIQTNATVEENIGGGN</sequence>
<dbReference type="SUPFAM" id="SSF52540">
    <property type="entry name" value="P-loop containing nucleoside triphosphate hydrolases"/>
    <property type="match status" value="1"/>
</dbReference>